<feature type="domain" description="Phosphoribulokinase/uridine kinase" evidence="1">
    <location>
        <begin position="31"/>
        <end position="211"/>
    </location>
</feature>
<dbReference type="AlphaFoldDB" id="A0A6J6NN95"/>
<dbReference type="InterPro" id="IPR006083">
    <property type="entry name" value="PRK/URK"/>
</dbReference>
<dbReference type="EMBL" id="CAFBLI010000036">
    <property type="protein sequence ID" value="CAB4865094.1"/>
    <property type="molecule type" value="Genomic_DNA"/>
</dbReference>
<dbReference type="NCBIfam" id="NF006743">
    <property type="entry name" value="PRK09270.1-2"/>
    <property type="match status" value="1"/>
</dbReference>
<protein>
    <submittedName>
        <fullName evidence="3">Unannotated protein</fullName>
    </submittedName>
</protein>
<dbReference type="PANTHER" id="PTHR10285">
    <property type="entry name" value="URIDINE KINASE"/>
    <property type="match status" value="1"/>
</dbReference>
<evidence type="ECO:0000313" key="4">
    <source>
        <dbReference type="EMBL" id="CAB4779942.1"/>
    </source>
</evidence>
<evidence type="ECO:0000313" key="2">
    <source>
        <dbReference type="EMBL" id="CAB4596417.1"/>
    </source>
</evidence>
<gene>
    <name evidence="2" type="ORF">UFOPK1811_00498</name>
    <name evidence="3" type="ORF">UFOPK2360_00945</name>
    <name evidence="4" type="ORF">UFOPK2922_00958</name>
    <name evidence="5" type="ORF">UFOPK3306_00637</name>
</gene>
<dbReference type="InterPro" id="IPR027417">
    <property type="entry name" value="P-loop_NTPase"/>
</dbReference>
<dbReference type="GO" id="GO:0005524">
    <property type="term" value="F:ATP binding"/>
    <property type="evidence" value="ECO:0007669"/>
    <property type="project" value="InterPro"/>
</dbReference>
<name>A0A6J6NN95_9ZZZZ</name>
<dbReference type="GO" id="GO:0016301">
    <property type="term" value="F:kinase activity"/>
    <property type="evidence" value="ECO:0007669"/>
    <property type="project" value="InterPro"/>
</dbReference>
<evidence type="ECO:0000313" key="5">
    <source>
        <dbReference type="EMBL" id="CAB4865094.1"/>
    </source>
</evidence>
<evidence type="ECO:0000313" key="3">
    <source>
        <dbReference type="EMBL" id="CAB4687592.1"/>
    </source>
</evidence>
<dbReference type="Gene3D" id="3.40.50.300">
    <property type="entry name" value="P-loop containing nucleotide triphosphate hydrolases"/>
    <property type="match status" value="2"/>
</dbReference>
<dbReference type="EMBL" id="CAEZXH010000058">
    <property type="protein sequence ID" value="CAB4687592.1"/>
    <property type="molecule type" value="Genomic_DNA"/>
</dbReference>
<evidence type="ECO:0000259" key="1">
    <source>
        <dbReference type="Pfam" id="PF00485"/>
    </source>
</evidence>
<organism evidence="3">
    <name type="scientific">freshwater metagenome</name>
    <dbReference type="NCBI Taxonomy" id="449393"/>
    <lineage>
        <taxon>unclassified sequences</taxon>
        <taxon>metagenomes</taxon>
        <taxon>ecological metagenomes</taxon>
    </lineage>
</organism>
<reference evidence="3" key="1">
    <citation type="submission" date="2020-05" db="EMBL/GenBank/DDBJ databases">
        <authorList>
            <person name="Chiriac C."/>
            <person name="Salcher M."/>
            <person name="Ghai R."/>
            <person name="Kavagutti S V."/>
        </authorList>
    </citation>
    <scope>NUCLEOTIDE SEQUENCE</scope>
</reference>
<sequence>MAGSSISLTSLDEVITRAQSLMTPMSGERKIVGLIGKPGAGKSTLSAKLIEHLGAQAAILNMDGYHLSNLSLRELGRADRKGAPDTFDALGFTAILKRVKNQVDQDIYFPVFDRSIEESIAAQGVITPEVKLVITEGNYLLHNENNWGGVKELLDESWFIEVDDQLRIERLVNRHHKFGKSKADAHSWATGSDENNAKIVAQTRELADVIINLS</sequence>
<dbReference type="EMBL" id="CAEZZS010000043">
    <property type="protein sequence ID" value="CAB4779942.1"/>
    <property type="molecule type" value="Genomic_DNA"/>
</dbReference>
<dbReference type="SUPFAM" id="SSF52540">
    <property type="entry name" value="P-loop containing nucleoside triphosphate hydrolases"/>
    <property type="match status" value="1"/>
</dbReference>
<proteinExistence type="predicted"/>
<accession>A0A6J6NN95</accession>
<dbReference type="EMBL" id="CAEZUJ010000013">
    <property type="protein sequence ID" value="CAB4596417.1"/>
    <property type="molecule type" value="Genomic_DNA"/>
</dbReference>
<dbReference type="Pfam" id="PF00485">
    <property type="entry name" value="PRK"/>
    <property type="match status" value="1"/>
</dbReference>